<sequence length="68" mass="7585">MAKNFPLKKSMQTACLDGKRRNGTCQAPSRYAHESVGLKLTEKLPGRRGTSPYIPSPICPLRREQVVD</sequence>
<protein>
    <submittedName>
        <fullName evidence="1">Uncharacterized protein</fullName>
    </submittedName>
</protein>
<name>A0ABP0GBP1_CLALP</name>
<reference evidence="1 2" key="1">
    <citation type="submission" date="2024-02" db="EMBL/GenBank/DDBJ databases">
        <authorList>
            <person name="Daric V."/>
            <person name="Darras S."/>
        </authorList>
    </citation>
    <scope>NUCLEOTIDE SEQUENCE [LARGE SCALE GENOMIC DNA]</scope>
</reference>
<dbReference type="EMBL" id="CAWYQH010000108">
    <property type="protein sequence ID" value="CAK8688234.1"/>
    <property type="molecule type" value="Genomic_DNA"/>
</dbReference>
<dbReference type="Proteomes" id="UP001642483">
    <property type="component" value="Unassembled WGS sequence"/>
</dbReference>
<evidence type="ECO:0000313" key="2">
    <source>
        <dbReference type="Proteomes" id="UP001642483"/>
    </source>
</evidence>
<accession>A0ABP0GBP1</accession>
<comment type="caution">
    <text evidence="1">The sequence shown here is derived from an EMBL/GenBank/DDBJ whole genome shotgun (WGS) entry which is preliminary data.</text>
</comment>
<organism evidence="1 2">
    <name type="scientific">Clavelina lepadiformis</name>
    <name type="common">Light-bulb sea squirt</name>
    <name type="synonym">Ascidia lepadiformis</name>
    <dbReference type="NCBI Taxonomy" id="159417"/>
    <lineage>
        <taxon>Eukaryota</taxon>
        <taxon>Metazoa</taxon>
        <taxon>Chordata</taxon>
        <taxon>Tunicata</taxon>
        <taxon>Ascidiacea</taxon>
        <taxon>Aplousobranchia</taxon>
        <taxon>Clavelinidae</taxon>
        <taxon>Clavelina</taxon>
    </lineage>
</organism>
<evidence type="ECO:0000313" key="1">
    <source>
        <dbReference type="EMBL" id="CAK8688234.1"/>
    </source>
</evidence>
<proteinExistence type="predicted"/>
<gene>
    <name evidence="1" type="ORF">CVLEPA_LOCUS20260</name>
</gene>
<keyword evidence="2" id="KW-1185">Reference proteome</keyword>